<evidence type="ECO:0000313" key="3">
    <source>
        <dbReference type="Proteomes" id="UP000199604"/>
    </source>
</evidence>
<dbReference type="RefSeq" id="WP_091473521.1">
    <property type="nucleotide sequence ID" value="NZ_FOJT01000001.1"/>
</dbReference>
<dbReference type="AlphaFoldDB" id="A0A1I0VLP1"/>
<evidence type="ECO:0008006" key="4">
    <source>
        <dbReference type="Google" id="ProtNLM"/>
    </source>
</evidence>
<feature type="chain" id="PRO_5011658065" description="DUF4249 domain-containing protein" evidence="1">
    <location>
        <begin position="27"/>
        <end position="429"/>
    </location>
</feature>
<organism evidence="2 3">
    <name type="scientific">Flavobacterium swingsii</name>
    <dbReference type="NCBI Taxonomy" id="498292"/>
    <lineage>
        <taxon>Bacteria</taxon>
        <taxon>Pseudomonadati</taxon>
        <taxon>Bacteroidota</taxon>
        <taxon>Flavobacteriia</taxon>
        <taxon>Flavobacteriales</taxon>
        <taxon>Flavobacteriaceae</taxon>
        <taxon>Flavobacterium</taxon>
    </lineage>
</organism>
<name>A0A1I0VLP1_9FLAO</name>
<dbReference type="InterPro" id="IPR025345">
    <property type="entry name" value="DUF4249"/>
</dbReference>
<accession>A0A1I0VLP1</accession>
<keyword evidence="1" id="KW-0732">Signal</keyword>
<reference evidence="3" key="1">
    <citation type="submission" date="2016-10" db="EMBL/GenBank/DDBJ databases">
        <authorList>
            <person name="Varghese N."/>
            <person name="Submissions S."/>
        </authorList>
    </citation>
    <scope>NUCLEOTIDE SEQUENCE [LARGE SCALE GENOMIC DNA]</scope>
    <source>
        <strain evidence="3">DSM 21789</strain>
    </source>
</reference>
<keyword evidence="3" id="KW-1185">Reference proteome</keyword>
<dbReference type="OrthoDB" id="1062680at2"/>
<evidence type="ECO:0000256" key="1">
    <source>
        <dbReference type="SAM" id="SignalP"/>
    </source>
</evidence>
<evidence type="ECO:0000313" key="2">
    <source>
        <dbReference type="EMBL" id="SFA77325.1"/>
    </source>
</evidence>
<dbReference type="EMBL" id="FOJT01000001">
    <property type="protein sequence ID" value="SFA77325.1"/>
    <property type="molecule type" value="Genomic_DNA"/>
</dbReference>
<dbReference type="STRING" id="498292.SAMN05660845_0469"/>
<feature type="signal peptide" evidence="1">
    <location>
        <begin position="1"/>
        <end position="26"/>
    </location>
</feature>
<dbReference type="Proteomes" id="UP000199604">
    <property type="component" value="Unassembled WGS sequence"/>
</dbReference>
<protein>
    <recommendedName>
        <fullName evidence="4">DUF4249 domain-containing protein</fullName>
    </recommendedName>
</protein>
<gene>
    <name evidence="2" type="ORF">SAMN05660845_0469</name>
</gene>
<dbReference type="Pfam" id="PF14054">
    <property type="entry name" value="DUF4249"/>
    <property type="match status" value="1"/>
</dbReference>
<proteinExistence type="predicted"/>
<sequence length="429" mass="48862">MKSIYLKIFILSTLLICIASCTEPYALQTNTFEDAVVVEATITNEFKKQEIKLSRSYRLEDNRPAFEAGATVYVKDDLGNQYNFEENNGKYISTSEFQTAANRTYQLFITTNDGKSYASTIQSLTTDTPIQNIVPEIATKEGVRGVQMAVKSFDPTNTSKYYRYEYEETSRITAPKWSDYELKFSTTQFYCPTSSLIGFPYLYVVPKNNEIGKVCYKTQSSTDIILTNTNSLSEDRVNFPVRFVASSDYTIAERYSIEVKQYVESFESYSFYSTLRKISGSGSILSQNQPGFIYGNIKSITNPNEKVIGFFNVSSVSRKRIFFNFEDLFTGEPKPKYYDECEEEIFCSIKFTEPDPPLYSYFGDCASNNVQCPPGRIQDYGAGNALRTALTLNRRIYYNGMYPNFTVVKPICGDCTQVGANLKPIFWID</sequence>